<feature type="transmembrane region" description="Helical" evidence="2">
    <location>
        <begin position="192"/>
        <end position="212"/>
    </location>
</feature>
<dbReference type="RefSeq" id="WP_179548157.1">
    <property type="nucleotide sequence ID" value="NZ_BSEW01000002.1"/>
</dbReference>
<keyword evidence="4" id="KW-0378">Hydrolase</keyword>
<feature type="region of interest" description="Disordered" evidence="1">
    <location>
        <begin position="511"/>
        <end position="538"/>
    </location>
</feature>
<evidence type="ECO:0000259" key="3">
    <source>
        <dbReference type="SMART" id="SM00460"/>
    </source>
</evidence>
<organism evidence="4 5">
    <name type="scientific">Herbiconiux flava</name>
    <dbReference type="NCBI Taxonomy" id="881268"/>
    <lineage>
        <taxon>Bacteria</taxon>
        <taxon>Bacillati</taxon>
        <taxon>Actinomycetota</taxon>
        <taxon>Actinomycetes</taxon>
        <taxon>Micrococcales</taxon>
        <taxon>Microbacteriaceae</taxon>
        <taxon>Herbiconiux</taxon>
    </lineage>
</organism>
<sequence>MVLLLGIGAAAWWPVHESLSFVVAAGVAIAVGVAIGALGAAFRWSGPVVLGATVAAWLVLGVPLAVPGKALGGVLPTGEGLLDLIVTTATGWRQLVTIELPVGDYQALLVPVFSLTLAAAVVGTTVATRTPRPEAALLLPALVLVAGIALGAPRGHAPAALGGAFAVVSLLWLVLVRPRSSTPSAGRRRGRGVAVALVAGAAAVSVLVAGALPAPDRRVVREAVAPVFDARDHASPLSGLRALLKQPAADETLLTVTGAEPGSRLALARLDAYDGVVFTVAGSDAAPAATASGEPAASPTDLFQRVTGRLSAATDPASAAGGVHDVTVGVEGYAGVWVPIPDGASAVAFTGPDASTLQNALFASRRLSMVADLVALRRGDGYVVTGTASAPFVAVDRLSELEPGAAASPAATAPDALAERLAEWAPDSRPPGDRLAGVMAGLRSGYRSGAPGSDVFSRSGHGADRLQELLTASPMVGDPEQYAAAAALLARAAGFPSRVAVGFVVPALADTGADTEPDADTDTDTGAEGSPVDLQGSDATAWVEVLTTEGWVAIDPTPEVKPIPPSALEDGAGSVQPPEVLPPASEGLADPDPGTPAQQSDDEPAPRDDDPGPLLAIVLGVGLGLLVLAVLLAPFATVLALKARRRSRRRSRGSARERAAGSWAEVLDTVRDRGEPPPPRTTRREAAAALESESGLLLAERVDAALYGPGDPSAAELDALWAASDAERRRLLGQERGLARLRARLSPRSLRTYHGKEMNRRTER</sequence>
<protein>
    <submittedName>
        <fullName evidence="4">Transglutaminase-like putative cysteine protease/drug/metabolite transporter superfamily protein YnfA</fullName>
    </submittedName>
</protein>
<feature type="domain" description="Transglutaminase-like" evidence="3">
    <location>
        <begin position="471"/>
        <end position="558"/>
    </location>
</feature>
<dbReference type="SMART" id="SM00460">
    <property type="entry name" value="TGc"/>
    <property type="match status" value="1"/>
</dbReference>
<proteinExistence type="predicted"/>
<dbReference type="Pfam" id="PF01841">
    <property type="entry name" value="Transglut_core"/>
    <property type="match status" value="1"/>
</dbReference>
<feature type="region of interest" description="Disordered" evidence="1">
    <location>
        <begin position="555"/>
        <end position="611"/>
    </location>
</feature>
<dbReference type="PANTHER" id="PTHR42736:SF1">
    <property type="entry name" value="PROTEIN-GLUTAMINE GAMMA-GLUTAMYLTRANSFERASE"/>
    <property type="match status" value="1"/>
</dbReference>
<gene>
    <name evidence="4" type="ORF">BJ984_002299</name>
</gene>
<keyword evidence="2" id="KW-1133">Transmembrane helix</keyword>
<feature type="compositionally biased region" description="Acidic residues" evidence="1">
    <location>
        <begin position="513"/>
        <end position="525"/>
    </location>
</feature>
<feature type="transmembrane region" description="Helical" evidence="2">
    <location>
        <begin position="159"/>
        <end position="176"/>
    </location>
</feature>
<dbReference type="InterPro" id="IPR052901">
    <property type="entry name" value="Bact_TGase-like"/>
</dbReference>
<dbReference type="AlphaFoldDB" id="A0A852SQM9"/>
<dbReference type="EMBL" id="JACCBM010000001">
    <property type="protein sequence ID" value="NYD71141.1"/>
    <property type="molecule type" value="Genomic_DNA"/>
</dbReference>
<dbReference type="SUPFAM" id="SSF54001">
    <property type="entry name" value="Cysteine proteinases"/>
    <property type="match status" value="1"/>
</dbReference>
<dbReference type="InterPro" id="IPR038765">
    <property type="entry name" value="Papain-like_cys_pep_sf"/>
</dbReference>
<comment type="caution">
    <text evidence="4">The sequence shown here is derived from an EMBL/GenBank/DDBJ whole genome shotgun (WGS) entry which is preliminary data.</text>
</comment>
<evidence type="ECO:0000313" key="4">
    <source>
        <dbReference type="EMBL" id="NYD71141.1"/>
    </source>
</evidence>
<reference evidence="4 5" key="1">
    <citation type="submission" date="2020-07" db="EMBL/GenBank/DDBJ databases">
        <title>Sequencing the genomes of 1000 actinobacteria strains.</title>
        <authorList>
            <person name="Klenk H.-P."/>
        </authorList>
    </citation>
    <scope>NUCLEOTIDE SEQUENCE [LARGE SCALE GENOMIC DNA]</scope>
    <source>
        <strain evidence="4 5">DSM 26474</strain>
    </source>
</reference>
<evidence type="ECO:0000256" key="2">
    <source>
        <dbReference type="SAM" id="Phobius"/>
    </source>
</evidence>
<dbReference type="PANTHER" id="PTHR42736">
    <property type="entry name" value="PROTEIN-GLUTAMINE GAMMA-GLUTAMYLTRANSFERASE"/>
    <property type="match status" value="1"/>
</dbReference>
<keyword evidence="2" id="KW-0812">Transmembrane</keyword>
<dbReference type="InterPro" id="IPR021878">
    <property type="entry name" value="TgpA_N"/>
</dbReference>
<dbReference type="InterPro" id="IPR002931">
    <property type="entry name" value="Transglutaminase-like"/>
</dbReference>
<dbReference type="Proteomes" id="UP000549913">
    <property type="component" value="Unassembled WGS sequence"/>
</dbReference>
<keyword evidence="5" id="KW-1185">Reference proteome</keyword>
<name>A0A852SQM9_9MICO</name>
<dbReference type="GO" id="GO:0006508">
    <property type="term" value="P:proteolysis"/>
    <property type="evidence" value="ECO:0007669"/>
    <property type="project" value="UniProtKB-KW"/>
</dbReference>
<accession>A0A852SQM9</accession>
<feature type="transmembrane region" description="Helical" evidence="2">
    <location>
        <begin position="48"/>
        <end position="66"/>
    </location>
</feature>
<feature type="transmembrane region" description="Helical" evidence="2">
    <location>
        <begin position="105"/>
        <end position="128"/>
    </location>
</feature>
<evidence type="ECO:0000256" key="1">
    <source>
        <dbReference type="SAM" id="MobiDB-lite"/>
    </source>
</evidence>
<dbReference type="GO" id="GO:0008233">
    <property type="term" value="F:peptidase activity"/>
    <property type="evidence" value="ECO:0007669"/>
    <property type="project" value="UniProtKB-KW"/>
</dbReference>
<keyword evidence="2" id="KW-0472">Membrane</keyword>
<feature type="transmembrane region" description="Helical" evidence="2">
    <location>
        <begin position="614"/>
        <end position="641"/>
    </location>
</feature>
<dbReference type="Pfam" id="PF11992">
    <property type="entry name" value="TgpA_N"/>
    <property type="match status" value="1"/>
</dbReference>
<feature type="transmembrane region" description="Helical" evidence="2">
    <location>
        <begin position="21"/>
        <end position="41"/>
    </location>
</feature>
<feature type="transmembrane region" description="Helical" evidence="2">
    <location>
        <begin position="135"/>
        <end position="153"/>
    </location>
</feature>
<dbReference type="Gene3D" id="3.10.620.30">
    <property type="match status" value="1"/>
</dbReference>
<keyword evidence="4" id="KW-0645">Protease</keyword>
<evidence type="ECO:0000313" key="5">
    <source>
        <dbReference type="Proteomes" id="UP000549913"/>
    </source>
</evidence>